<gene>
    <name evidence="2" type="ORF">PHABIO_167</name>
</gene>
<keyword evidence="3" id="KW-1185">Reference proteome</keyword>
<dbReference type="EMBL" id="MF042360">
    <property type="protein sequence ID" value="ARV76798.1"/>
    <property type="molecule type" value="Genomic_DNA"/>
</dbReference>
<dbReference type="Proteomes" id="UP000225448">
    <property type="component" value="Segment"/>
</dbReference>
<keyword evidence="1" id="KW-0812">Transmembrane</keyword>
<organism evidence="2 3">
    <name type="scientific">Pseudomonas phage Phabio</name>
    <dbReference type="NCBI Taxonomy" id="2006668"/>
    <lineage>
        <taxon>Viruses</taxon>
        <taxon>Duplodnaviria</taxon>
        <taxon>Heunggongvirae</taxon>
        <taxon>Uroviricota</taxon>
        <taxon>Caudoviricetes</taxon>
        <taxon>Chimalliviridae</taxon>
        <taxon>Phabiovirus</taxon>
        <taxon>Phabiovirus phabio</taxon>
    </lineage>
</organism>
<evidence type="ECO:0000313" key="2">
    <source>
        <dbReference type="EMBL" id="ARV76798.1"/>
    </source>
</evidence>
<feature type="transmembrane region" description="Helical" evidence="1">
    <location>
        <begin position="9"/>
        <end position="27"/>
    </location>
</feature>
<evidence type="ECO:0000256" key="1">
    <source>
        <dbReference type="SAM" id="Phobius"/>
    </source>
</evidence>
<keyword evidence="1" id="KW-1133">Transmembrane helix</keyword>
<name>A0A1Y0SZZ0_9CAUD</name>
<sequence>MKLTYGDKVLIVGLGIGLFIGIIYSKVKYGLPLFQLF</sequence>
<keyword evidence="1" id="KW-0472">Membrane</keyword>
<accession>A0A1Y0SZZ0</accession>
<reference evidence="2 3" key="1">
    <citation type="submission" date="2017-05" db="EMBL/GenBank/DDBJ databases">
        <authorList>
            <person name="Song R."/>
            <person name="Chenine A.L."/>
            <person name="Ruprecht R.M."/>
        </authorList>
    </citation>
    <scope>NUCLEOTIDE SEQUENCE [LARGE SCALE GENOMIC DNA]</scope>
</reference>
<protein>
    <submittedName>
        <fullName evidence="2">Uncharacterized protein</fullName>
    </submittedName>
</protein>
<evidence type="ECO:0000313" key="3">
    <source>
        <dbReference type="Proteomes" id="UP000225448"/>
    </source>
</evidence>
<proteinExistence type="predicted"/>